<protein>
    <recommendedName>
        <fullName evidence="3">Polyprotein</fullName>
    </recommendedName>
</protein>
<proteinExistence type="predicted"/>
<dbReference type="OrthoDB" id="125580at2759"/>
<evidence type="ECO:0000313" key="1">
    <source>
        <dbReference type="EMBL" id="OWZ11064.1"/>
    </source>
</evidence>
<gene>
    <name evidence="1" type="ORF">PHMEG_00015963</name>
</gene>
<keyword evidence="2" id="KW-1185">Reference proteome</keyword>
<reference evidence="2" key="1">
    <citation type="submission" date="2017-03" db="EMBL/GenBank/DDBJ databases">
        <title>Phytopthora megakarya and P. palmivora, two closely related causual agents of cacao black pod achieved similar genome size and gene model numbers by different mechanisms.</title>
        <authorList>
            <person name="Ali S."/>
            <person name="Shao J."/>
            <person name="Larry D.J."/>
            <person name="Kronmiller B."/>
            <person name="Shen D."/>
            <person name="Strem M.D."/>
            <person name="Melnick R.L."/>
            <person name="Guiltinan M.J."/>
            <person name="Tyler B.M."/>
            <person name="Meinhardt L.W."/>
            <person name="Bailey B.A."/>
        </authorList>
    </citation>
    <scope>NUCLEOTIDE SEQUENCE [LARGE SCALE GENOMIC DNA]</scope>
    <source>
        <strain evidence="2">zdho120</strain>
    </source>
</reference>
<dbReference type="InterPro" id="IPR036397">
    <property type="entry name" value="RNaseH_sf"/>
</dbReference>
<comment type="caution">
    <text evidence="1">The sequence shown here is derived from an EMBL/GenBank/DDBJ whole genome shotgun (WGS) entry which is preliminary data.</text>
</comment>
<sequence>MEAGAVVAWVCKKQACVALSTMESEFGAESQTTAELLGVVECLKEIGIKMQEPAVLHVDNKVAIAQLEGKDSSGRAKHIDTRHKFVKDFVKKRVLNVKYCETHKMRADILTKQLPAPRLQEIRPLVMLSE</sequence>
<dbReference type="GO" id="GO:0003676">
    <property type="term" value="F:nucleic acid binding"/>
    <property type="evidence" value="ECO:0007669"/>
    <property type="project" value="InterPro"/>
</dbReference>
<dbReference type="Gene3D" id="3.30.420.10">
    <property type="entry name" value="Ribonuclease H-like superfamily/Ribonuclease H"/>
    <property type="match status" value="1"/>
</dbReference>
<dbReference type="CDD" id="cd09272">
    <property type="entry name" value="RNase_HI_RT_Ty1"/>
    <property type="match status" value="1"/>
</dbReference>
<dbReference type="STRING" id="4795.A0A225W117"/>
<name>A0A225W117_9STRA</name>
<dbReference type="PANTHER" id="PTHR11439:SF440">
    <property type="entry name" value="INTEGRASE CATALYTIC DOMAIN-CONTAINING PROTEIN"/>
    <property type="match status" value="1"/>
</dbReference>
<dbReference type="EMBL" id="NBNE01002235">
    <property type="protein sequence ID" value="OWZ11064.1"/>
    <property type="molecule type" value="Genomic_DNA"/>
</dbReference>
<evidence type="ECO:0000313" key="2">
    <source>
        <dbReference type="Proteomes" id="UP000198211"/>
    </source>
</evidence>
<dbReference type="Proteomes" id="UP000198211">
    <property type="component" value="Unassembled WGS sequence"/>
</dbReference>
<dbReference type="PANTHER" id="PTHR11439">
    <property type="entry name" value="GAG-POL-RELATED RETROTRANSPOSON"/>
    <property type="match status" value="1"/>
</dbReference>
<organism evidence="1 2">
    <name type="scientific">Phytophthora megakarya</name>
    <dbReference type="NCBI Taxonomy" id="4795"/>
    <lineage>
        <taxon>Eukaryota</taxon>
        <taxon>Sar</taxon>
        <taxon>Stramenopiles</taxon>
        <taxon>Oomycota</taxon>
        <taxon>Peronosporomycetes</taxon>
        <taxon>Peronosporales</taxon>
        <taxon>Peronosporaceae</taxon>
        <taxon>Phytophthora</taxon>
    </lineage>
</organism>
<dbReference type="AlphaFoldDB" id="A0A225W117"/>
<evidence type="ECO:0008006" key="3">
    <source>
        <dbReference type="Google" id="ProtNLM"/>
    </source>
</evidence>
<accession>A0A225W117</accession>